<evidence type="ECO:0000256" key="5">
    <source>
        <dbReference type="ARBA" id="ARBA00023002"/>
    </source>
</evidence>
<dbReference type="SUPFAM" id="SSF53720">
    <property type="entry name" value="ALDH-like"/>
    <property type="match status" value="1"/>
</dbReference>
<dbReference type="InterPro" id="IPR016162">
    <property type="entry name" value="Ald_DH_N"/>
</dbReference>
<feature type="transmembrane region" description="Helical" evidence="11">
    <location>
        <begin position="137"/>
        <end position="157"/>
    </location>
</feature>
<dbReference type="InterPro" id="IPR016160">
    <property type="entry name" value="Ald_DH_CS_CYS"/>
</dbReference>
<comment type="subcellular location">
    <subcellularLocation>
        <location evidence="1">Membrane</location>
        <topology evidence="1">Multi-pass membrane protein</topology>
    </subcellularLocation>
</comment>
<evidence type="ECO:0000313" key="14">
    <source>
        <dbReference type="EMBL" id="RLN67278.1"/>
    </source>
</evidence>
<evidence type="ECO:0000313" key="15">
    <source>
        <dbReference type="Proteomes" id="UP000277300"/>
    </source>
</evidence>
<feature type="active site" evidence="9">
    <location>
        <position position="1188"/>
    </location>
</feature>
<name>A0A3F2S0Y8_9STRA</name>
<feature type="transmembrane region" description="Helical" evidence="11">
    <location>
        <begin position="241"/>
        <end position="263"/>
    </location>
</feature>
<evidence type="ECO:0000256" key="1">
    <source>
        <dbReference type="ARBA" id="ARBA00004141"/>
    </source>
</evidence>
<feature type="transmembrane region" description="Helical" evidence="11">
    <location>
        <begin position="839"/>
        <end position="860"/>
    </location>
</feature>
<dbReference type="PROSITE" id="PS00687">
    <property type="entry name" value="ALDEHYDE_DEHYDR_GLU"/>
    <property type="match status" value="1"/>
</dbReference>
<feature type="transmembrane region" description="Helical" evidence="11">
    <location>
        <begin position="579"/>
        <end position="598"/>
    </location>
</feature>
<dbReference type="Proteomes" id="UP000277300">
    <property type="component" value="Unassembled WGS sequence"/>
</dbReference>
<dbReference type="PANTHER" id="PTHR43860">
    <property type="entry name" value="BETAINE ALDEHYDE DEHYDROGENASE"/>
    <property type="match status" value="1"/>
</dbReference>
<feature type="transmembrane region" description="Helical" evidence="11">
    <location>
        <begin position="806"/>
        <end position="827"/>
    </location>
</feature>
<feature type="transmembrane region" description="Helical" evidence="11">
    <location>
        <begin position="517"/>
        <end position="538"/>
    </location>
</feature>
<feature type="transmembrane region" description="Helical" evidence="11">
    <location>
        <begin position="434"/>
        <end position="455"/>
    </location>
</feature>
<dbReference type="Gene3D" id="3.40.309.10">
    <property type="entry name" value="Aldehyde Dehydrogenase, Chain A, domain 2"/>
    <property type="match status" value="1"/>
</dbReference>
<dbReference type="GO" id="GO:0016020">
    <property type="term" value="C:membrane"/>
    <property type="evidence" value="ECO:0007669"/>
    <property type="project" value="UniProtKB-SubCell"/>
</dbReference>
<feature type="transmembrane region" description="Helical" evidence="11">
    <location>
        <begin position="373"/>
        <end position="394"/>
    </location>
</feature>
<dbReference type="Pfam" id="PF00171">
    <property type="entry name" value="Aldedh"/>
    <property type="match status" value="1"/>
</dbReference>
<evidence type="ECO:0000256" key="6">
    <source>
        <dbReference type="ARBA" id="ARBA00023027"/>
    </source>
</evidence>
<feature type="transmembrane region" description="Helical" evidence="11">
    <location>
        <begin position="164"/>
        <end position="183"/>
    </location>
</feature>
<dbReference type="PANTHER" id="PTHR43860:SF2">
    <property type="entry name" value="BETAINE ALDEHYDE DEHYDROGENASE-RELATED"/>
    <property type="match status" value="1"/>
</dbReference>
<dbReference type="Pfam" id="PF13520">
    <property type="entry name" value="AA_permease_2"/>
    <property type="match status" value="2"/>
</dbReference>
<evidence type="ECO:0000259" key="12">
    <source>
        <dbReference type="Pfam" id="PF00171"/>
    </source>
</evidence>
<dbReference type="GO" id="GO:0022857">
    <property type="term" value="F:transmembrane transporter activity"/>
    <property type="evidence" value="ECO:0007669"/>
    <property type="project" value="InterPro"/>
</dbReference>
<sequence length="1427" mass="154932">MTRLSRISGASLDVQEPKADAPHRHAKALQLWALGIGAVISGQYYGWQSSLVAGFDGMLIVLSMMTVLYTMLSFSLAELSATIPAGGGPYIFALHSIGPRAAFFSGLAETLKVIAVNSSTFYTIYSYLQTLFNVDAKFAPVFFIVFGIIFGGLNIYGVQASFRMQACSTTLCVLLLLIMFFSAIPHLDYNQWVVQQDWEYTDLSSAIEAIPYAMWFYLGIEELPLASDETIEPEKNIPRGLLMCIVTLIILSFGTAVFSSMIAPGAAVMADVSAPLVTSFQTIFGAGATTTFFKWMTVIALCSSPNSYVFFMGQLLFAIARDGYYPKFLAYEHPTRGTAAGALLFGTASCVLVAVILHYAIGDDDLGSVLINLTLLGALISYIFQLLSFVFLRIRQPNRPRPYRSPFGLLGAYVGLLLCGVSIFAIIYTSVTDTIFLASIVVTALVFIAGSIYFLKTIVPKIENKTLGSPVTIKEMNENLLSARSQAPHRYARAPQLWALGIGAVISGQYYGWQSSLIAGFDGMLVVLSIVTVFYVMLSFSIAELSATIPAGGGPYIFALHAIGPRAAFFSGLAETLKVIAVNASTFYTVYSYLQALFNVDEKFAPVFFIIFGVIFLSLNIFGVQASFRMQACSTTLCVGLLLFFFVVSIPYLDYDKWVVDQHWEFTNTDNVIRAIPFAMWFYLGIEELPLASDETIEPEKNLPRGLLLCIVTLVFLSFGTATCSSLISPGAAAMADVSAPLVTSFQTIFGNGATTTVLKWLTVIALTSSPNSYIFFMGQLLFAIAKDGYFPKFLAYEHPTRGTAVGALVFGTVMCEAIAILLHYTIGDANLGSALINLTLLGALISYIFQLLSYIYLAVRQPGRSRPYRSPFGVPGAVLGIALCGVAIFAILYSSLNDTMFLASIMVTVLVFMVGSVYYLKHVMPQIKNNTLCSPAAPKGDLFIDGKWVAPVKGKYIDVLNPANEEMIQQVAAASAADVDLAVQAAKRAFETWGATTGAERAVYLRKMAELVDKRIDAISRLEALDNGKPLAESVWDIEDVSGCFQYYAKAAEALDARQYEKVDLPLEDFLGALRYEPVGVVGAIIPWNYPALMALWKLAPALAAGCTVVLKPSEITPLSALQLAQIAADAGLPAGVLNVVNGLGAEAGGPLVEHPDVHKVAFTGSVPTGRNIMTTAAKDIKKISLELGGKSPAIVFDKVHMERTVEWVMFGCFWTNGQICSATSRLLVHEDFADEFIKLLVKETEKLVLGDPLDGKVQMGPLVSKVQQEKVLGYIKSAKDEGATVAGQAVLPTSNKGYFVPATVITNVKKTMRVWREEIFGPVLSVMTFKTEEEAIALANDSEFGLASAVFTSDDVQLKRVTKALRAGIVWNNCSQPCFVELPWGGVKKSGLGRELGPFGLNAYLEPKQICTYVADKPFAWYLKA</sequence>
<evidence type="ECO:0000256" key="11">
    <source>
        <dbReference type="SAM" id="Phobius"/>
    </source>
</evidence>
<feature type="transmembrane region" description="Helical" evidence="11">
    <location>
        <begin position="28"/>
        <end position="47"/>
    </location>
</feature>
<feature type="transmembrane region" description="Helical" evidence="11">
    <location>
        <begin position="604"/>
        <end position="622"/>
    </location>
</feature>
<dbReference type="GO" id="GO:0016620">
    <property type="term" value="F:oxidoreductase activity, acting on the aldehyde or oxo group of donors, NAD or NADP as acceptor"/>
    <property type="evidence" value="ECO:0007669"/>
    <property type="project" value="InterPro"/>
</dbReference>
<evidence type="ECO:0000256" key="10">
    <source>
        <dbReference type="RuleBase" id="RU003345"/>
    </source>
</evidence>
<dbReference type="InterPro" id="IPR029510">
    <property type="entry name" value="Ald_DH_CS_GLU"/>
</dbReference>
<organism evidence="14 15">
    <name type="scientific">Phytophthora kernoviae</name>
    <dbReference type="NCBI Taxonomy" id="325452"/>
    <lineage>
        <taxon>Eukaryota</taxon>
        <taxon>Sar</taxon>
        <taxon>Stramenopiles</taxon>
        <taxon>Oomycota</taxon>
        <taxon>Peronosporomycetes</taxon>
        <taxon>Peronosporales</taxon>
        <taxon>Peronosporaceae</taxon>
        <taxon>Phytophthora</taxon>
    </lineage>
</organism>
<feature type="transmembrane region" description="Helical" evidence="11">
    <location>
        <begin position="102"/>
        <end position="125"/>
    </location>
</feature>
<feature type="transmembrane region" description="Helical" evidence="11">
    <location>
        <begin position="900"/>
        <end position="921"/>
    </location>
</feature>
<comment type="pathway">
    <text evidence="8">Amine and polyamine biosynthesis; betaine biosynthesis via choline pathway; betaine from betaine aldehyde: step 1/1.</text>
</comment>
<feature type="transmembrane region" description="Helical" evidence="11">
    <location>
        <begin position="872"/>
        <end position="894"/>
    </location>
</feature>
<dbReference type="FunFam" id="3.40.309.10:FF:000012">
    <property type="entry name" value="Betaine aldehyde dehydrogenase"/>
    <property type="match status" value="1"/>
</dbReference>
<dbReference type="InterPro" id="IPR016163">
    <property type="entry name" value="Ald_DH_C"/>
</dbReference>
<dbReference type="InterPro" id="IPR015590">
    <property type="entry name" value="Aldehyde_DH_dom"/>
</dbReference>
<keyword evidence="6" id="KW-0520">NAD</keyword>
<evidence type="ECO:0000256" key="2">
    <source>
        <dbReference type="ARBA" id="ARBA00009986"/>
    </source>
</evidence>
<comment type="caution">
    <text evidence="14">The sequence shown here is derived from an EMBL/GenBank/DDBJ whole genome shotgun (WGS) entry which is preliminary data.</text>
</comment>
<feature type="transmembrane region" description="Helical" evidence="11">
    <location>
        <begin position="761"/>
        <end position="785"/>
    </location>
</feature>
<feature type="transmembrane region" description="Helical" evidence="11">
    <location>
        <begin position="59"/>
        <end position="81"/>
    </location>
</feature>
<evidence type="ECO:0000256" key="7">
    <source>
        <dbReference type="ARBA" id="ARBA00023136"/>
    </source>
</evidence>
<evidence type="ECO:0000256" key="4">
    <source>
        <dbReference type="ARBA" id="ARBA00022989"/>
    </source>
</evidence>
<keyword evidence="5 10" id="KW-0560">Oxidoreductase</keyword>
<feature type="transmembrane region" description="Helical" evidence="11">
    <location>
        <begin position="340"/>
        <end position="361"/>
    </location>
</feature>
<feature type="domain" description="Aldehyde dehydrogenase" evidence="12">
    <location>
        <begin position="949"/>
        <end position="1412"/>
    </location>
</feature>
<reference evidence="15 16" key="1">
    <citation type="submission" date="2018-07" db="EMBL/GenBank/DDBJ databases">
        <title>Genome sequencing of oomycete isolates from Chile give support for New Zealand origin for Phytophthora kernoviae and make available the first Nothophytophthora sp. genome.</title>
        <authorList>
            <person name="Studholme D.J."/>
            <person name="Sanfuentes E."/>
            <person name="Panda P."/>
            <person name="Hill R."/>
            <person name="Sambles C."/>
            <person name="Grant M."/>
            <person name="Williams N.M."/>
            <person name="Mcdougal R.L."/>
        </authorList>
    </citation>
    <scope>NUCLEOTIDE SEQUENCE [LARGE SCALE GENOMIC DNA]</scope>
    <source>
        <strain evidence="14">Chile6</strain>
        <strain evidence="13">Chile7</strain>
    </source>
</reference>
<comment type="similarity">
    <text evidence="2 10">Belongs to the aldehyde dehydrogenase family.</text>
</comment>
<dbReference type="InterPro" id="IPR002293">
    <property type="entry name" value="AA/rel_permease1"/>
</dbReference>
<feature type="transmembrane region" description="Helical" evidence="11">
    <location>
        <begin position="406"/>
        <end position="428"/>
    </location>
</feature>
<dbReference type="EMBL" id="MBAD02001170">
    <property type="protein sequence ID" value="RLN57693.1"/>
    <property type="molecule type" value="Genomic_DNA"/>
</dbReference>
<keyword evidence="3 11" id="KW-0812">Transmembrane</keyword>
<feature type="transmembrane region" description="Helical" evidence="11">
    <location>
        <begin position="203"/>
        <end position="220"/>
    </location>
</feature>
<dbReference type="Proteomes" id="UP000284657">
    <property type="component" value="Unassembled WGS sequence"/>
</dbReference>
<dbReference type="EMBL" id="MBDO02000025">
    <property type="protein sequence ID" value="RLN67278.1"/>
    <property type="molecule type" value="Genomic_DNA"/>
</dbReference>
<dbReference type="CDD" id="cd07110">
    <property type="entry name" value="ALDH_F10_BADH"/>
    <property type="match status" value="1"/>
</dbReference>
<dbReference type="OrthoDB" id="310895at2759"/>
<dbReference type="Gene3D" id="3.40.605.10">
    <property type="entry name" value="Aldehyde Dehydrogenase, Chain A, domain 1"/>
    <property type="match status" value="1"/>
</dbReference>
<keyword evidence="4 11" id="KW-1133">Transmembrane helix</keyword>
<evidence type="ECO:0000256" key="9">
    <source>
        <dbReference type="PROSITE-ProRule" id="PRU10007"/>
    </source>
</evidence>
<dbReference type="PROSITE" id="PS00070">
    <property type="entry name" value="ALDEHYDE_DEHYDR_CYS"/>
    <property type="match status" value="1"/>
</dbReference>
<protein>
    <recommendedName>
        <fullName evidence="12">Aldehyde dehydrogenase domain-containing protein</fullName>
    </recommendedName>
</protein>
<dbReference type="FunFam" id="3.40.605.10:FF:000007">
    <property type="entry name" value="NAD/NADP-dependent betaine aldehyde dehydrogenase"/>
    <property type="match status" value="1"/>
</dbReference>
<proteinExistence type="inferred from homology"/>
<dbReference type="Gene3D" id="1.20.1740.10">
    <property type="entry name" value="Amino acid/polyamine transporter I"/>
    <property type="match status" value="2"/>
</dbReference>
<accession>A0A3F2S0Y8</accession>
<feature type="transmembrane region" description="Helical" evidence="11">
    <location>
        <begin position="634"/>
        <end position="652"/>
    </location>
</feature>
<evidence type="ECO:0000256" key="3">
    <source>
        <dbReference type="ARBA" id="ARBA00022692"/>
    </source>
</evidence>
<gene>
    <name evidence="13" type="ORF">BBJ29_000419</name>
    <name evidence="14" type="ORF">BBP00_00001681</name>
</gene>
<feature type="transmembrane region" description="Helical" evidence="11">
    <location>
        <begin position="703"/>
        <end position="728"/>
    </location>
</feature>
<evidence type="ECO:0000313" key="13">
    <source>
        <dbReference type="EMBL" id="RLN57693.1"/>
    </source>
</evidence>
<evidence type="ECO:0000313" key="16">
    <source>
        <dbReference type="Proteomes" id="UP000284657"/>
    </source>
</evidence>
<dbReference type="InterPro" id="IPR016161">
    <property type="entry name" value="Ald_DH/histidinol_DH"/>
</dbReference>
<evidence type="ECO:0000256" key="8">
    <source>
        <dbReference type="ARBA" id="ARBA00037921"/>
    </source>
</evidence>
<keyword evidence="7 11" id="KW-0472">Membrane</keyword>
<feature type="transmembrane region" description="Helical" evidence="11">
    <location>
        <begin position="295"/>
        <end position="319"/>
    </location>
</feature>